<protein>
    <recommendedName>
        <fullName evidence="8">Ubinuclein-2</fullName>
    </recommendedName>
</protein>
<feature type="domain" description="Hpc2-related" evidence="4">
    <location>
        <begin position="109"/>
        <end position="156"/>
    </location>
</feature>
<feature type="domain" description="Ubinuclein middle" evidence="5">
    <location>
        <begin position="389"/>
        <end position="587"/>
    </location>
</feature>
<feature type="compositionally biased region" description="Polar residues" evidence="3">
    <location>
        <begin position="1068"/>
        <end position="1080"/>
    </location>
</feature>
<dbReference type="PANTHER" id="PTHR21669:SF28">
    <property type="entry name" value="YEMANUCLEIN"/>
    <property type="match status" value="1"/>
</dbReference>
<evidence type="ECO:0000256" key="1">
    <source>
        <dbReference type="ARBA" id="ARBA00022553"/>
    </source>
</evidence>
<dbReference type="PANTHER" id="PTHR21669">
    <property type="entry name" value="CAPZ-INTERACTING PROTEIN AND RELATED PROTEINS"/>
    <property type="match status" value="1"/>
</dbReference>
<feature type="region of interest" description="Disordered" evidence="3">
    <location>
        <begin position="1067"/>
        <end position="1102"/>
    </location>
</feature>
<dbReference type="Pfam" id="PF08729">
    <property type="entry name" value="HUN"/>
    <property type="match status" value="1"/>
</dbReference>
<evidence type="ECO:0008006" key="8">
    <source>
        <dbReference type="Google" id="ProtNLM"/>
    </source>
</evidence>
<feature type="compositionally biased region" description="Basic and acidic residues" evidence="3">
    <location>
        <begin position="1081"/>
        <end position="1102"/>
    </location>
</feature>
<keyword evidence="2" id="KW-0175">Coiled coil</keyword>
<accession>A0AAN9TMT3</accession>
<organism evidence="6 7">
    <name type="scientific">Parthenolecanium corni</name>
    <dbReference type="NCBI Taxonomy" id="536013"/>
    <lineage>
        <taxon>Eukaryota</taxon>
        <taxon>Metazoa</taxon>
        <taxon>Ecdysozoa</taxon>
        <taxon>Arthropoda</taxon>
        <taxon>Hexapoda</taxon>
        <taxon>Insecta</taxon>
        <taxon>Pterygota</taxon>
        <taxon>Neoptera</taxon>
        <taxon>Paraneoptera</taxon>
        <taxon>Hemiptera</taxon>
        <taxon>Sternorrhyncha</taxon>
        <taxon>Coccoidea</taxon>
        <taxon>Coccidae</taxon>
        <taxon>Parthenolecanium</taxon>
    </lineage>
</organism>
<feature type="region of interest" description="Disordered" evidence="3">
    <location>
        <begin position="331"/>
        <end position="362"/>
    </location>
</feature>
<keyword evidence="7" id="KW-1185">Reference proteome</keyword>
<feature type="region of interest" description="Disordered" evidence="3">
    <location>
        <begin position="1171"/>
        <end position="1202"/>
    </location>
</feature>
<evidence type="ECO:0000259" key="5">
    <source>
        <dbReference type="Pfam" id="PF14075"/>
    </source>
</evidence>
<dbReference type="GO" id="GO:0006325">
    <property type="term" value="P:chromatin organization"/>
    <property type="evidence" value="ECO:0007669"/>
    <property type="project" value="TreeGrafter"/>
</dbReference>
<feature type="compositionally biased region" description="Polar residues" evidence="3">
    <location>
        <begin position="228"/>
        <end position="237"/>
    </location>
</feature>
<feature type="region of interest" description="Disordered" evidence="3">
    <location>
        <begin position="774"/>
        <end position="793"/>
    </location>
</feature>
<comment type="caution">
    <text evidence="6">The sequence shown here is derived from an EMBL/GenBank/DDBJ whole genome shotgun (WGS) entry which is preliminary data.</text>
</comment>
<evidence type="ECO:0000259" key="4">
    <source>
        <dbReference type="Pfam" id="PF08729"/>
    </source>
</evidence>
<feature type="region of interest" description="Disordered" evidence="3">
    <location>
        <begin position="162"/>
        <end position="262"/>
    </location>
</feature>
<dbReference type="InterPro" id="IPR026947">
    <property type="entry name" value="UBN_middle_dom"/>
</dbReference>
<feature type="compositionally biased region" description="Polar residues" evidence="3">
    <location>
        <begin position="733"/>
        <end position="743"/>
    </location>
</feature>
<proteinExistence type="predicted"/>
<evidence type="ECO:0000256" key="2">
    <source>
        <dbReference type="SAM" id="Coils"/>
    </source>
</evidence>
<reference evidence="6 7" key="1">
    <citation type="submission" date="2024-03" db="EMBL/GenBank/DDBJ databases">
        <title>Adaptation during the transition from Ophiocordyceps entomopathogen to insect associate is accompanied by gene loss and intensified selection.</title>
        <authorList>
            <person name="Ward C.M."/>
            <person name="Onetto C.A."/>
            <person name="Borneman A.R."/>
        </authorList>
    </citation>
    <scope>NUCLEOTIDE SEQUENCE [LARGE SCALE GENOMIC DNA]</scope>
    <source>
        <strain evidence="6">AWRI1</strain>
        <tissue evidence="6">Single Adult Female</tissue>
    </source>
</reference>
<feature type="region of interest" description="Disordered" evidence="3">
    <location>
        <begin position="725"/>
        <end position="756"/>
    </location>
</feature>
<feature type="compositionally biased region" description="Basic and acidic residues" evidence="3">
    <location>
        <begin position="209"/>
        <end position="227"/>
    </location>
</feature>
<evidence type="ECO:0000313" key="6">
    <source>
        <dbReference type="EMBL" id="KAK7602034.1"/>
    </source>
</evidence>
<feature type="region of interest" description="Disordered" evidence="3">
    <location>
        <begin position="820"/>
        <end position="851"/>
    </location>
</feature>
<feature type="compositionally biased region" description="Low complexity" evidence="3">
    <location>
        <begin position="744"/>
        <end position="754"/>
    </location>
</feature>
<sequence length="1364" mass="150995">MSNEDNCETKKDTTSENKCSLLQKLFSPTIRLTVSLREPDEEFCSVFNYITLISEEKRNRRSEREKIGGKQNVDKSEEIDDEVKKLAAHFEEKYGNGTSKKKKKKKVTTFYNYTELASGYDESDSFIDNSEAFDEALPDEMETYHGGYYVNCGQLEFKKVEPNDENSEAEEFRVSKKKTSLLKSDDSNDDDFSKSESSSAESETEDVVNETKKLPEENDQKAVECESTKSTVVSLPKNQDKLPTDKSDSNNRTALTNGDLALKKKKNYKKRHITDDSDARPKKKARTVKILLEEKRVVDNDENVSGSVGKSVENYYSSINDVIESVVNAARNHSEDSRDSSSSCSETKSIDSRTSCDTEKENHVEEMDVVESVVNDSVVSNITKELIKLPENLPPDILTIVSQLKAAAFNSESGARSFFNTPSNSKLLSKLAEKARLLTTSCRLGVYTYLADFLPCSKDTLMKRGRQLLIEEEEKKIEELLNKLKSSINKVIDKNPASHPNAEEKSMNGTSENNQFEENDSSQRLLSKTFVWSDEIRNQVRTLAMCRIRCLNMLKPKKESIDELVKKFLETKVKPLWPSGWMDTPTLLAEAGILSDSSMTKKATRTNNAHVSAKKSQLPVPSSNNLSPTSVSVSSTAYNLLTNSLAFQTLSMQYSSQPDSIYSAAAAAGSITPSIPYRSDLSLISSASAATSALPFTPDVLSRIAGTLAANHAYPITSTTTITTTTNANPYSKSVSPTKKQATSQSAVSSSSMSHRAPTSVISNAASLAATLSSSGSATTSTDLRKSAESSSSKLNEMFKIDSLIGAQAKLKKEHHQLNHVSQYNKHYSHKVEKKRMQSEKRENSYISSKSPVNLLLNASNVVYSNNKNNGTKNRNNNNNGHASSNHKNISITTSSGSVISNSGGSSSSSSSKRKQGNSNCNGVNICSSDLAEITTTDVVLDLSPNKIIKNDKKSDVMAIRMDHQLNYKNESNMKHAASANVTAKDHNYWSHVKEEVDVKEEKCDPIVCSSVPLSDNFKNQNGTVKPVHISRKQRILQESIKSVNQEAMSPSFKEGSAKPQINVLPNHVQNDSSVNLVSSKSKDEKKRISPLPGREEKRLSLPRDLEITETTSATDIISKIINDSLQEGSNLSRRSPFVNSTFDSLERKLDRESREKEKNYEAEIRLLPSLKESQSRPPEKAFVAAGAERKQPSPSDRVCGQKVNVNAIKNLSVVLPKSRIGGDHRPDKKSDRDVRDKERSLNCESEMKMHFAPKESQRHHPEKKVGSASTDRKVAGSVTGYNDDVINDLLVLNKFGGHSIPRRMEQLDATYNTYNSNTNELNGAVSEALTQSSLSSSSKPRNAISPFQDEFRKHILKSDLGNS</sequence>
<feature type="compositionally biased region" description="Basic and acidic residues" evidence="3">
    <location>
        <begin position="835"/>
        <end position="844"/>
    </location>
</feature>
<dbReference type="Proteomes" id="UP001367676">
    <property type="component" value="Unassembled WGS sequence"/>
</dbReference>
<evidence type="ECO:0000256" key="3">
    <source>
        <dbReference type="SAM" id="MobiDB-lite"/>
    </source>
</evidence>
<feature type="region of interest" description="Disordered" evidence="3">
    <location>
        <begin position="1217"/>
        <end position="1276"/>
    </location>
</feature>
<gene>
    <name evidence="6" type="ORF">V9T40_009475</name>
</gene>
<feature type="compositionally biased region" description="Basic and acidic residues" evidence="3">
    <location>
        <begin position="238"/>
        <end position="249"/>
    </location>
</feature>
<dbReference type="EMBL" id="JBBCAQ010000010">
    <property type="protein sequence ID" value="KAK7602034.1"/>
    <property type="molecule type" value="Genomic_DNA"/>
</dbReference>
<dbReference type="Pfam" id="PF14075">
    <property type="entry name" value="UBN_AB"/>
    <property type="match status" value="1"/>
</dbReference>
<feature type="coiled-coil region" evidence="2">
    <location>
        <begin position="463"/>
        <end position="490"/>
    </location>
</feature>
<feature type="region of interest" description="Disordered" evidence="3">
    <location>
        <begin position="864"/>
        <end position="920"/>
    </location>
</feature>
<name>A0AAN9TMT3_9HEMI</name>
<dbReference type="GO" id="GO:0005634">
    <property type="term" value="C:nucleus"/>
    <property type="evidence" value="ECO:0007669"/>
    <property type="project" value="TreeGrafter"/>
</dbReference>
<keyword evidence="1" id="KW-0597">Phosphoprotein</keyword>
<feature type="compositionally biased region" description="Basic and acidic residues" evidence="3">
    <location>
        <begin position="1221"/>
        <end position="1275"/>
    </location>
</feature>
<evidence type="ECO:0000313" key="7">
    <source>
        <dbReference type="Proteomes" id="UP001367676"/>
    </source>
</evidence>
<dbReference type="InterPro" id="IPR014840">
    <property type="entry name" value="HRD"/>
</dbReference>
<feature type="region of interest" description="Disordered" evidence="3">
    <location>
        <begin position="607"/>
        <end position="626"/>
    </location>
</feature>
<feature type="region of interest" description="Disordered" evidence="3">
    <location>
        <begin position="492"/>
        <end position="521"/>
    </location>
</feature>
<feature type="compositionally biased region" description="Basic and acidic residues" evidence="3">
    <location>
        <begin position="348"/>
        <end position="362"/>
    </location>
</feature>
<feature type="compositionally biased region" description="Basic and acidic residues" evidence="3">
    <location>
        <begin position="183"/>
        <end position="194"/>
    </location>
</feature>
<feature type="compositionally biased region" description="Low complexity" evidence="3">
    <location>
        <begin position="865"/>
        <end position="911"/>
    </location>
</feature>